<gene>
    <name evidence="2" type="ORF">TWF102_002749</name>
</gene>
<accession>A0A7C8NGH9</accession>
<dbReference type="AlphaFoldDB" id="A0A7C8NGH9"/>
<dbReference type="Pfam" id="PF10528">
    <property type="entry name" value="GLEYA"/>
    <property type="match status" value="1"/>
</dbReference>
<protein>
    <recommendedName>
        <fullName evidence="1">GLEYA adhesin domain-containing protein</fullName>
    </recommendedName>
</protein>
<dbReference type="Proteomes" id="UP000475325">
    <property type="component" value="Unassembled WGS sequence"/>
</dbReference>
<reference evidence="2 3" key="1">
    <citation type="submission" date="2019-06" db="EMBL/GenBank/DDBJ databases">
        <authorList>
            <person name="Palmer J.M."/>
        </authorList>
    </citation>
    <scope>NUCLEOTIDE SEQUENCE [LARGE SCALE GENOMIC DNA]</scope>
    <source>
        <strain evidence="2 3">TWF102</strain>
    </source>
</reference>
<proteinExistence type="predicted"/>
<name>A0A7C8NGH9_ORBOL</name>
<dbReference type="InterPro" id="IPR018871">
    <property type="entry name" value="GLEYA_adhesin_domain"/>
</dbReference>
<evidence type="ECO:0000313" key="2">
    <source>
        <dbReference type="EMBL" id="KAF3104988.1"/>
    </source>
</evidence>
<evidence type="ECO:0000259" key="1">
    <source>
        <dbReference type="Pfam" id="PF10528"/>
    </source>
</evidence>
<organism evidence="2 3">
    <name type="scientific">Orbilia oligospora</name>
    <name type="common">Nematode-trapping fungus</name>
    <name type="synonym">Arthrobotrys oligospora</name>
    <dbReference type="NCBI Taxonomy" id="2813651"/>
    <lineage>
        <taxon>Eukaryota</taxon>
        <taxon>Fungi</taxon>
        <taxon>Dikarya</taxon>
        <taxon>Ascomycota</taxon>
        <taxon>Pezizomycotina</taxon>
        <taxon>Orbiliomycetes</taxon>
        <taxon>Orbiliales</taxon>
        <taxon>Orbiliaceae</taxon>
        <taxon>Orbilia</taxon>
    </lineage>
</organism>
<dbReference type="EMBL" id="WIQW01000015">
    <property type="protein sequence ID" value="KAF3104988.1"/>
    <property type="molecule type" value="Genomic_DNA"/>
</dbReference>
<sequence>MISTSCLFAFYSAHIIFSICINLEFPIIKLTMVSIKISTISTTLTIAISSRFPTRTKTVVGTRTTVVGTTETSLLRTVVLATVMVETTVTRTPTTTLTFATTSYETGAPPLVTFKKLAQRATISPICSCFLTSTFANELVEDHNYRVSHCNTHKRRHGYLEKHIFFFLHSDFDGINHGNSSDNRRATLTTVIITPSPLPDTSCGNSGVNVWLYNSPFSSGTPNTDFEPSVLTNLAPYGTTITHMIGFSSAIGSHLHSLTVKSSTNQYVIDYHGCMYLPKTTNYIFELSDVDDIACLWVRSHAKSGYTRRNANICAEYDYAPLGGGTGV</sequence>
<evidence type="ECO:0000313" key="3">
    <source>
        <dbReference type="Proteomes" id="UP000475325"/>
    </source>
</evidence>
<comment type="caution">
    <text evidence="2">The sequence shown here is derived from an EMBL/GenBank/DDBJ whole genome shotgun (WGS) entry which is preliminary data.</text>
</comment>
<feature type="domain" description="GLEYA adhesin" evidence="1">
    <location>
        <begin position="267"/>
        <end position="317"/>
    </location>
</feature>